<feature type="region of interest" description="Disordered" evidence="1">
    <location>
        <begin position="65"/>
        <end position="84"/>
    </location>
</feature>
<reference evidence="2" key="1">
    <citation type="submission" date="2022-05" db="EMBL/GenBank/DDBJ databases">
        <title>The Musa troglodytarum L. genome provides insights into the mechanism of non-climacteric behaviour and enrichment of carotenoids.</title>
        <authorList>
            <person name="Wang J."/>
        </authorList>
    </citation>
    <scope>NUCLEOTIDE SEQUENCE</scope>
    <source>
        <tissue evidence="2">Leaf</tissue>
    </source>
</reference>
<gene>
    <name evidence="2" type="ORF">MUK42_29658</name>
</gene>
<sequence length="155" mass="17350">MWHMHPCAMASESFVAVMFLLMIFCRVARHYFVEHLHSRGANAPKLAALKAPSPIALFLRSEPMTQNKNHHPESQAQSTDAQASVEEQELQGLLEIQSAHSVASIQSAANMSCKNTVNHHTDVAGNSDHKPACRCLMNLIDCRPNVVQQWNRCHR</sequence>
<organism evidence="2 3">
    <name type="scientific">Musa troglodytarum</name>
    <name type="common">fe'i banana</name>
    <dbReference type="NCBI Taxonomy" id="320322"/>
    <lineage>
        <taxon>Eukaryota</taxon>
        <taxon>Viridiplantae</taxon>
        <taxon>Streptophyta</taxon>
        <taxon>Embryophyta</taxon>
        <taxon>Tracheophyta</taxon>
        <taxon>Spermatophyta</taxon>
        <taxon>Magnoliopsida</taxon>
        <taxon>Liliopsida</taxon>
        <taxon>Zingiberales</taxon>
        <taxon>Musaceae</taxon>
        <taxon>Musa</taxon>
    </lineage>
</organism>
<dbReference type="EMBL" id="CP097506">
    <property type="protein sequence ID" value="URD95300.1"/>
    <property type="molecule type" value="Genomic_DNA"/>
</dbReference>
<dbReference type="AlphaFoldDB" id="A0A9E7FGS5"/>
<evidence type="ECO:0000313" key="2">
    <source>
        <dbReference type="EMBL" id="URD95300.1"/>
    </source>
</evidence>
<dbReference type="Proteomes" id="UP001055439">
    <property type="component" value="Chromosome 4"/>
</dbReference>
<proteinExistence type="predicted"/>
<keyword evidence="3" id="KW-1185">Reference proteome</keyword>
<accession>A0A9E7FGS5</accession>
<protein>
    <submittedName>
        <fullName evidence="2">Uncharacterized protein</fullName>
    </submittedName>
</protein>
<evidence type="ECO:0000256" key="1">
    <source>
        <dbReference type="SAM" id="MobiDB-lite"/>
    </source>
</evidence>
<evidence type="ECO:0000313" key="3">
    <source>
        <dbReference type="Proteomes" id="UP001055439"/>
    </source>
</evidence>
<name>A0A9E7FGS5_9LILI</name>